<keyword evidence="1" id="KW-0175">Coiled coil</keyword>
<evidence type="ECO:0000313" key="3">
    <source>
        <dbReference type="EMBL" id="EGG07276.1"/>
    </source>
</evidence>
<dbReference type="KEGG" id="mlr:MELLADRAFT_105761"/>
<sequence length="603" mass="68919">MEITLKTQSNTNSHNRRLLTQVTELIIKSEELAKSETDWKLLSQFGDSLNAKISTLVHQLSLNEIETKNLKEKLNLSEIEVESDEDRNEDQNDLDKYLLKSRLNEEEKDFERMVKVLLRTSSNVTLHKQRLLTQVTELNIKDKEWARRGTELKSLLDTERREKARMKTSFEIDKSEYQIKLNSLEFEISKLRKQLPLDEKMEEKSNLYETEVEKLKIDLMNSENQNQNLIEELGISMVNFEKLVTENQSLSHTHQNLNKKYQSTLTKLNKSSSKISGESVKRSKKVKVLMKPLNRSKKPTSTQIQSKTNQSDKVGLDSDLEEEQTGIDLNRMIPNDGWILISGCITKPNQPPLVDTHNPYSEPNPTTSSGSSRTINLHFTKQKDNQTKPTGKRKVNTIDITSDDDEDNVGLDKRNREDEDYKEAHVKKSRGRPKKQKINEEQDEVRKENFISKNIVPRPRNKGKKIVGKAGIGAEVVAVDGGGKHAKEGKDNSGVVNDIDKVRSLILRIKVAVNVHSCDHSSLGEQSIPPMPQARPNEAQEGHNPHQHQLFEYHRNQLAESLLNFDSSISDTNDLDLTFSLSLARGSKFMSLPIKTQFQINQI</sequence>
<accession>F4RJ86</accession>
<dbReference type="VEuPathDB" id="FungiDB:MELLADRAFT_105761"/>
<evidence type="ECO:0000313" key="4">
    <source>
        <dbReference type="Proteomes" id="UP000001072"/>
    </source>
</evidence>
<feature type="region of interest" description="Disordered" evidence="2">
    <location>
        <begin position="291"/>
        <end position="318"/>
    </location>
</feature>
<name>F4RJ86_MELLP</name>
<feature type="compositionally biased region" description="Basic residues" evidence="2">
    <location>
        <begin position="427"/>
        <end position="436"/>
    </location>
</feature>
<dbReference type="RefSeq" id="XP_007409183.1">
    <property type="nucleotide sequence ID" value="XM_007409121.1"/>
</dbReference>
<dbReference type="AlphaFoldDB" id="F4RJ86"/>
<proteinExistence type="predicted"/>
<dbReference type="InParanoid" id="F4RJ86"/>
<gene>
    <name evidence="3" type="ORF">MELLADRAFT_105761</name>
</gene>
<feature type="region of interest" description="Disordered" evidence="2">
    <location>
        <begin position="350"/>
        <end position="445"/>
    </location>
</feature>
<feature type="region of interest" description="Disordered" evidence="2">
    <location>
        <begin position="520"/>
        <end position="543"/>
    </location>
</feature>
<feature type="coiled-coil region" evidence="1">
    <location>
        <begin position="174"/>
        <end position="232"/>
    </location>
</feature>
<evidence type="ECO:0000256" key="2">
    <source>
        <dbReference type="SAM" id="MobiDB-lite"/>
    </source>
</evidence>
<dbReference type="GeneID" id="18922709"/>
<dbReference type="HOGENOM" id="CLU_452749_0_0_1"/>
<evidence type="ECO:0000256" key="1">
    <source>
        <dbReference type="SAM" id="Coils"/>
    </source>
</evidence>
<keyword evidence="4" id="KW-1185">Reference proteome</keyword>
<feature type="compositionally biased region" description="Basic and acidic residues" evidence="2">
    <location>
        <begin position="410"/>
        <end position="426"/>
    </location>
</feature>
<reference evidence="4" key="1">
    <citation type="journal article" date="2011" name="Proc. Natl. Acad. Sci. U.S.A.">
        <title>Obligate biotrophy features unraveled by the genomic analysis of rust fungi.</title>
        <authorList>
            <person name="Duplessis S."/>
            <person name="Cuomo C.A."/>
            <person name="Lin Y.-C."/>
            <person name="Aerts A."/>
            <person name="Tisserant E."/>
            <person name="Veneault-Fourrey C."/>
            <person name="Joly D.L."/>
            <person name="Hacquard S."/>
            <person name="Amselem J."/>
            <person name="Cantarel B.L."/>
            <person name="Chiu R."/>
            <person name="Coutinho P.M."/>
            <person name="Feau N."/>
            <person name="Field M."/>
            <person name="Frey P."/>
            <person name="Gelhaye E."/>
            <person name="Goldberg J."/>
            <person name="Grabherr M.G."/>
            <person name="Kodira C.D."/>
            <person name="Kohler A."/>
            <person name="Kuees U."/>
            <person name="Lindquist E.A."/>
            <person name="Lucas S.M."/>
            <person name="Mago R."/>
            <person name="Mauceli E."/>
            <person name="Morin E."/>
            <person name="Murat C."/>
            <person name="Pangilinan J.L."/>
            <person name="Park R."/>
            <person name="Pearson M."/>
            <person name="Quesneville H."/>
            <person name="Rouhier N."/>
            <person name="Sakthikumar S."/>
            <person name="Salamov A.A."/>
            <person name="Schmutz J."/>
            <person name="Selles B."/>
            <person name="Shapiro H."/>
            <person name="Tanguay P."/>
            <person name="Tuskan G.A."/>
            <person name="Henrissat B."/>
            <person name="Van de Peer Y."/>
            <person name="Rouze P."/>
            <person name="Ellis J.G."/>
            <person name="Dodds P.N."/>
            <person name="Schein J.E."/>
            <person name="Zhong S."/>
            <person name="Hamelin R.C."/>
            <person name="Grigoriev I.V."/>
            <person name="Szabo L.J."/>
            <person name="Martin F."/>
        </authorList>
    </citation>
    <scope>NUCLEOTIDE SEQUENCE [LARGE SCALE GENOMIC DNA]</scope>
    <source>
        <strain evidence="4">98AG31 / pathotype 3-4-7</strain>
    </source>
</reference>
<dbReference type="EMBL" id="GL883104">
    <property type="protein sequence ID" value="EGG07276.1"/>
    <property type="molecule type" value="Genomic_DNA"/>
</dbReference>
<dbReference type="Proteomes" id="UP000001072">
    <property type="component" value="Unassembled WGS sequence"/>
</dbReference>
<organism evidence="4">
    <name type="scientific">Melampsora larici-populina (strain 98AG31 / pathotype 3-4-7)</name>
    <name type="common">Poplar leaf rust fungus</name>
    <dbReference type="NCBI Taxonomy" id="747676"/>
    <lineage>
        <taxon>Eukaryota</taxon>
        <taxon>Fungi</taxon>
        <taxon>Dikarya</taxon>
        <taxon>Basidiomycota</taxon>
        <taxon>Pucciniomycotina</taxon>
        <taxon>Pucciniomycetes</taxon>
        <taxon>Pucciniales</taxon>
        <taxon>Melampsoraceae</taxon>
        <taxon>Melampsora</taxon>
    </lineage>
</organism>
<protein>
    <submittedName>
        <fullName evidence="3">Uncharacterized protein</fullName>
    </submittedName>
</protein>
<feature type="compositionally biased region" description="Polar residues" evidence="2">
    <location>
        <begin position="299"/>
        <end position="312"/>
    </location>
</feature>
<feature type="compositionally biased region" description="Polar residues" evidence="2">
    <location>
        <begin position="358"/>
        <end position="379"/>
    </location>
</feature>